<sequence>MQLIYFIVGGVCFYVLWQCGHVWLVLDAANPHRRLTHFAQHQVVLIALSALFCIGLCVVTVLSQECGYGALGRWWAMFDVFVCIIMLAQLKNLKLSLSVGRHG</sequence>
<evidence type="ECO:0000256" key="1">
    <source>
        <dbReference type="SAM" id="Phobius"/>
    </source>
</evidence>
<keyword evidence="1" id="KW-1133">Transmembrane helix</keyword>
<dbReference type="STRING" id="355243.SAMN03080615_01651"/>
<keyword evidence="3" id="KW-1185">Reference proteome</keyword>
<name>A0A1H9GFD6_9GAMM</name>
<organism evidence="2 3">
    <name type="scientific">Amphritea atlantica</name>
    <dbReference type="NCBI Taxonomy" id="355243"/>
    <lineage>
        <taxon>Bacteria</taxon>
        <taxon>Pseudomonadati</taxon>
        <taxon>Pseudomonadota</taxon>
        <taxon>Gammaproteobacteria</taxon>
        <taxon>Oceanospirillales</taxon>
        <taxon>Oceanospirillaceae</taxon>
        <taxon>Amphritea</taxon>
    </lineage>
</organism>
<dbReference type="EMBL" id="FOGB01000004">
    <property type="protein sequence ID" value="SEQ48822.1"/>
    <property type="molecule type" value="Genomic_DNA"/>
</dbReference>
<keyword evidence="1" id="KW-0812">Transmembrane</keyword>
<dbReference type="AlphaFoldDB" id="A0A1H9GFD6"/>
<evidence type="ECO:0000313" key="3">
    <source>
        <dbReference type="Proteomes" id="UP000198749"/>
    </source>
</evidence>
<accession>A0A1H9GFD6</accession>
<protein>
    <submittedName>
        <fullName evidence="2">Uncharacterized protein</fullName>
    </submittedName>
</protein>
<evidence type="ECO:0000313" key="2">
    <source>
        <dbReference type="EMBL" id="SEQ48822.1"/>
    </source>
</evidence>
<reference evidence="3" key="1">
    <citation type="submission" date="2016-10" db="EMBL/GenBank/DDBJ databases">
        <authorList>
            <person name="Varghese N."/>
            <person name="Submissions S."/>
        </authorList>
    </citation>
    <scope>NUCLEOTIDE SEQUENCE [LARGE SCALE GENOMIC DNA]</scope>
    <source>
        <strain evidence="3">DSM 18887</strain>
    </source>
</reference>
<feature type="transmembrane region" description="Helical" evidence="1">
    <location>
        <begin position="38"/>
        <end position="62"/>
    </location>
</feature>
<dbReference type="RefSeq" id="WP_091356482.1">
    <property type="nucleotide sequence ID" value="NZ_AP025284.1"/>
</dbReference>
<gene>
    <name evidence="2" type="ORF">SAMN03080615_01651</name>
</gene>
<dbReference type="Proteomes" id="UP000198749">
    <property type="component" value="Unassembled WGS sequence"/>
</dbReference>
<feature type="transmembrane region" description="Helical" evidence="1">
    <location>
        <begin position="6"/>
        <end position="26"/>
    </location>
</feature>
<keyword evidence="1" id="KW-0472">Membrane</keyword>
<feature type="transmembrane region" description="Helical" evidence="1">
    <location>
        <begin position="74"/>
        <end position="93"/>
    </location>
</feature>
<proteinExistence type="predicted"/>